<dbReference type="InterPro" id="IPR025877">
    <property type="entry name" value="MobA-like_NTP_Trfase"/>
</dbReference>
<keyword evidence="2" id="KW-0808">Transferase</keyword>
<protein>
    <submittedName>
        <fullName evidence="9">Molybdenum cofactor guanylyltransferase</fullName>
    </submittedName>
</protein>
<dbReference type="Gene3D" id="3.90.550.10">
    <property type="entry name" value="Spore Coat Polysaccharide Biosynthesis Protein SpsA, Chain A"/>
    <property type="match status" value="1"/>
</dbReference>
<keyword evidence="3" id="KW-0479">Metal-binding</keyword>
<evidence type="ECO:0000256" key="4">
    <source>
        <dbReference type="ARBA" id="ARBA00022741"/>
    </source>
</evidence>
<evidence type="ECO:0000313" key="9">
    <source>
        <dbReference type="EMBL" id="MFC5450980.1"/>
    </source>
</evidence>
<evidence type="ECO:0000256" key="2">
    <source>
        <dbReference type="ARBA" id="ARBA00022679"/>
    </source>
</evidence>
<organism evidence="9 10">
    <name type="scientific">Paenibacillus aestuarii</name>
    <dbReference type="NCBI Taxonomy" id="516965"/>
    <lineage>
        <taxon>Bacteria</taxon>
        <taxon>Bacillati</taxon>
        <taxon>Bacillota</taxon>
        <taxon>Bacilli</taxon>
        <taxon>Bacillales</taxon>
        <taxon>Paenibacillaceae</taxon>
        <taxon>Paenibacillus</taxon>
    </lineage>
</organism>
<dbReference type="RefSeq" id="WP_270881553.1">
    <property type="nucleotide sequence ID" value="NZ_JAQFVF010000055.1"/>
</dbReference>
<keyword evidence="4" id="KW-0547">Nucleotide-binding</keyword>
<keyword evidence="7" id="KW-0501">Molybdenum cofactor biosynthesis</keyword>
<dbReference type="Pfam" id="PF12804">
    <property type="entry name" value="NTP_transf_3"/>
    <property type="match status" value="1"/>
</dbReference>
<dbReference type="InterPro" id="IPR013482">
    <property type="entry name" value="Molybde_CF_guanTrfase"/>
</dbReference>
<keyword evidence="5" id="KW-0460">Magnesium</keyword>
<evidence type="ECO:0000256" key="1">
    <source>
        <dbReference type="ARBA" id="ARBA00022490"/>
    </source>
</evidence>
<evidence type="ECO:0000256" key="3">
    <source>
        <dbReference type="ARBA" id="ARBA00022723"/>
    </source>
</evidence>
<dbReference type="SUPFAM" id="SSF53448">
    <property type="entry name" value="Nucleotide-diphospho-sugar transferases"/>
    <property type="match status" value="1"/>
</dbReference>
<keyword evidence="10" id="KW-1185">Reference proteome</keyword>
<feature type="domain" description="MobA-like NTP transferase" evidence="8">
    <location>
        <begin position="4"/>
        <end position="156"/>
    </location>
</feature>
<accession>A0ABW0KCF2</accession>
<evidence type="ECO:0000259" key="8">
    <source>
        <dbReference type="Pfam" id="PF12804"/>
    </source>
</evidence>
<sequence>MLTGVILAGGVKRRMNGTLKSLLPFDGQPLIVRQINQMRSLCDELMVVTDEPRPLLPVLDPSVRVITDFFKGCGALGGLHAALSLAGNSSVWIVGGDMPFLSSEAAKLMWKRKSEGLHAVIPRIAGELVPLHGIYDRASTSPMIPLLERGESKILALLDHIIWGDASLDDLPELGAEGNLASSIRTMQDYEALQQGRRRL</sequence>
<dbReference type="PANTHER" id="PTHR19136:SF81">
    <property type="entry name" value="MOLYBDENUM COFACTOR GUANYLYLTRANSFERASE"/>
    <property type="match status" value="1"/>
</dbReference>
<dbReference type="EMBL" id="JBHSMJ010000030">
    <property type="protein sequence ID" value="MFC5450980.1"/>
    <property type="molecule type" value="Genomic_DNA"/>
</dbReference>
<dbReference type="PANTHER" id="PTHR19136">
    <property type="entry name" value="MOLYBDENUM COFACTOR GUANYLYLTRANSFERASE"/>
    <property type="match status" value="1"/>
</dbReference>
<dbReference type="CDD" id="cd02503">
    <property type="entry name" value="MobA"/>
    <property type="match status" value="1"/>
</dbReference>
<evidence type="ECO:0000256" key="6">
    <source>
        <dbReference type="ARBA" id="ARBA00023134"/>
    </source>
</evidence>
<keyword evidence="1" id="KW-0963">Cytoplasm</keyword>
<dbReference type="Proteomes" id="UP001596044">
    <property type="component" value="Unassembled WGS sequence"/>
</dbReference>
<gene>
    <name evidence="9" type="ORF">ACFPOG_22280</name>
</gene>
<dbReference type="InterPro" id="IPR029044">
    <property type="entry name" value="Nucleotide-diphossugar_trans"/>
</dbReference>
<proteinExistence type="predicted"/>
<reference evidence="10" key="1">
    <citation type="journal article" date="2019" name="Int. J. Syst. Evol. Microbiol.">
        <title>The Global Catalogue of Microorganisms (GCM) 10K type strain sequencing project: providing services to taxonomists for standard genome sequencing and annotation.</title>
        <authorList>
            <consortium name="The Broad Institute Genomics Platform"/>
            <consortium name="The Broad Institute Genome Sequencing Center for Infectious Disease"/>
            <person name="Wu L."/>
            <person name="Ma J."/>
        </authorList>
    </citation>
    <scope>NUCLEOTIDE SEQUENCE [LARGE SCALE GENOMIC DNA]</scope>
    <source>
        <strain evidence="10">KACC 11904</strain>
    </source>
</reference>
<name>A0ABW0KCF2_9BACL</name>
<comment type="caution">
    <text evidence="9">The sequence shown here is derived from an EMBL/GenBank/DDBJ whole genome shotgun (WGS) entry which is preliminary data.</text>
</comment>
<evidence type="ECO:0000256" key="7">
    <source>
        <dbReference type="ARBA" id="ARBA00023150"/>
    </source>
</evidence>
<dbReference type="GO" id="GO:0016779">
    <property type="term" value="F:nucleotidyltransferase activity"/>
    <property type="evidence" value="ECO:0007669"/>
    <property type="project" value="UniProtKB-KW"/>
</dbReference>
<keyword evidence="6" id="KW-0342">GTP-binding</keyword>
<keyword evidence="9" id="KW-0548">Nucleotidyltransferase</keyword>
<evidence type="ECO:0000313" key="10">
    <source>
        <dbReference type="Proteomes" id="UP001596044"/>
    </source>
</evidence>
<evidence type="ECO:0000256" key="5">
    <source>
        <dbReference type="ARBA" id="ARBA00022842"/>
    </source>
</evidence>